<accession>A0A2I0A666</accession>
<feature type="region of interest" description="Disordered" evidence="1">
    <location>
        <begin position="1"/>
        <end position="75"/>
    </location>
</feature>
<feature type="compositionally biased region" description="Low complexity" evidence="1">
    <location>
        <begin position="97"/>
        <end position="108"/>
    </location>
</feature>
<protein>
    <submittedName>
        <fullName evidence="2">Uncharacterized protein</fullName>
    </submittedName>
</protein>
<keyword evidence="3" id="KW-1185">Reference proteome</keyword>
<dbReference type="AlphaFoldDB" id="A0A2I0A666"/>
<evidence type="ECO:0000313" key="2">
    <source>
        <dbReference type="EMBL" id="PKA51039.1"/>
    </source>
</evidence>
<feature type="region of interest" description="Disordered" evidence="1">
    <location>
        <begin position="343"/>
        <end position="363"/>
    </location>
</feature>
<name>A0A2I0A666_9ASPA</name>
<feature type="compositionally biased region" description="Basic residues" evidence="1">
    <location>
        <begin position="29"/>
        <end position="39"/>
    </location>
</feature>
<feature type="compositionally biased region" description="Polar residues" evidence="1">
    <location>
        <begin position="58"/>
        <end position="75"/>
    </location>
</feature>
<sequence>MVGVGVASKVARDASCAGSVKAIEIPPPRPKRKPIRPYPRKQAPCSSKELPVLKPFGRSSSPVPSASEQENRSPTSVLSAIGFETMNPFLSNKPKKSTSPSASAAGSNEPGIGIQSSAMSVLSLGLPGQKTEGSSQTVHKLELEQFNLLPEPALDTNSFFQERSHSSTQTLKLFGATVQVTGDRTSPLPLEGATRQCQGLDFEEGSKAGFAMGAWPSSGLLPMFFCLPSPTNSALPAAEAGIVPTPCWTLYGNAPFPYAVPQQNSTSKEKFNQSCVQNECSGTGSNTSYEGGNVFNYQQGDRCSDEKESAAPMALKLWQNMTADSNSGRGFVPYKRCVVEERVEHPERTGDQARDRRTARLCL</sequence>
<dbReference type="EMBL" id="KZ452015">
    <property type="protein sequence ID" value="PKA51039.1"/>
    <property type="molecule type" value="Genomic_DNA"/>
</dbReference>
<dbReference type="Proteomes" id="UP000236161">
    <property type="component" value="Unassembled WGS sequence"/>
</dbReference>
<dbReference type="STRING" id="1088818.A0A2I0A666"/>
<reference evidence="2 3" key="1">
    <citation type="journal article" date="2017" name="Nature">
        <title>The Apostasia genome and the evolution of orchids.</title>
        <authorList>
            <person name="Zhang G.Q."/>
            <person name="Liu K.W."/>
            <person name="Li Z."/>
            <person name="Lohaus R."/>
            <person name="Hsiao Y.Y."/>
            <person name="Niu S.C."/>
            <person name="Wang J.Y."/>
            <person name="Lin Y.C."/>
            <person name="Xu Q."/>
            <person name="Chen L.J."/>
            <person name="Yoshida K."/>
            <person name="Fujiwara S."/>
            <person name="Wang Z.W."/>
            <person name="Zhang Y.Q."/>
            <person name="Mitsuda N."/>
            <person name="Wang M."/>
            <person name="Liu G.H."/>
            <person name="Pecoraro L."/>
            <person name="Huang H.X."/>
            <person name="Xiao X.J."/>
            <person name="Lin M."/>
            <person name="Wu X.Y."/>
            <person name="Wu W.L."/>
            <person name="Chen Y.Y."/>
            <person name="Chang S.B."/>
            <person name="Sakamoto S."/>
            <person name="Ohme-Takagi M."/>
            <person name="Yagi M."/>
            <person name="Zeng S.J."/>
            <person name="Shen C.Y."/>
            <person name="Yeh C.M."/>
            <person name="Luo Y.B."/>
            <person name="Tsai W.C."/>
            <person name="Van de Peer Y."/>
            <person name="Liu Z.J."/>
        </authorList>
    </citation>
    <scope>NUCLEOTIDE SEQUENCE [LARGE SCALE GENOMIC DNA]</scope>
    <source>
        <strain evidence="3">cv. Shenzhen</strain>
        <tissue evidence="2">Stem</tissue>
    </source>
</reference>
<evidence type="ECO:0000256" key="1">
    <source>
        <dbReference type="SAM" id="MobiDB-lite"/>
    </source>
</evidence>
<organism evidence="2 3">
    <name type="scientific">Apostasia shenzhenica</name>
    <dbReference type="NCBI Taxonomy" id="1088818"/>
    <lineage>
        <taxon>Eukaryota</taxon>
        <taxon>Viridiplantae</taxon>
        <taxon>Streptophyta</taxon>
        <taxon>Embryophyta</taxon>
        <taxon>Tracheophyta</taxon>
        <taxon>Spermatophyta</taxon>
        <taxon>Magnoliopsida</taxon>
        <taxon>Liliopsida</taxon>
        <taxon>Asparagales</taxon>
        <taxon>Orchidaceae</taxon>
        <taxon>Apostasioideae</taxon>
        <taxon>Apostasia</taxon>
    </lineage>
</organism>
<feature type="region of interest" description="Disordered" evidence="1">
    <location>
        <begin position="88"/>
        <end position="111"/>
    </location>
</feature>
<dbReference type="OrthoDB" id="118550at2759"/>
<proteinExistence type="predicted"/>
<gene>
    <name evidence="2" type="ORF">AXF42_Ash007696</name>
</gene>
<evidence type="ECO:0000313" key="3">
    <source>
        <dbReference type="Proteomes" id="UP000236161"/>
    </source>
</evidence>